<gene>
    <name evidence="2" type="ORF">CAUS1442_LOCUS12529</name>
</gene>
<protein>
    <submittedName>
        <fullName evidence="2">Uncharacterized protein</fullName>
    </submittedName>
</protein>
<reference evidence="2" key="1">
    <citation type="submission" date="2021-01" db="EMBL/GenBank/DDBJ databases">
        <authorList>
            <person name="Corre E."/>
            <person name="Pelletier E."/>
            <person name="Niang G."/>
            <person name="Scheremetjew M."/>
            <person name="Finn R."/>
            <person name="Kale V."/>
            <person name="Holt S."/>
            <person name="Cochrane G."/>
            <person name="Meng A."/>
            <person name="Brown T."/>
            <person name="Cohen L."/>
        </authorList>
    </citation>
    <scope>NUCLEOTIDE SEQUENCE</scope>
    <source>
        <strain evidence="2">CCMP3328</strain>
    </source>
</reference>
<feature type="region of interest" description="Disordered" evidence="1">
    <location>
        <begin position="1"/>
        <end position="67"/>
    </location>
</feature>
<feature type="region of interest" description="Disordered" evidence="1">
    <location>
        <begin position="93"/>
        <end position="116"/>
    </location>
</feature>
<feature type="region of interest" description="Disordered" evidence="1">
    <location>
        <begin position="144"/>
        <end position="176"/>
    </location>
</feature>
<accession>A0A7R9ZQF4</accession>
<name>A0A7R9ZQF4_9STRA</name>
<dbReference type="AlphaFoldDB" id="A0A7R9ZQF4"/>
<sequence length="176" mass="19008">MIGRQSGRSSGSSSGMRWSSQSYAGHRSSSGTQSSRASFLRRSADTAVRSPLTAPQTTRRQRESVRGSILHFIPNMPDEMFESSELSMTVEQQTKTIGMSREGSLEDEVSEKPTEDNEEILDAGEMDECVAGDGAVAAAVANDAVPDDAECAEGTNEQESGDDHEYGEHVKADDER</sequence>
<feature type="compositionally biased region" description="Basic and acidic residues" evidence="1">
    <location>
        <begin position="161"/>
        <end position="176"/>
    </location>
</feature>
<evidence type="ECO:0000256" key="1">
    <source>
        <dbReference type="SAM" id="MobiDB-lite"/>
    </source>
</evidence>
<dbReference type="EMBL" id="HBEF01020318">
    <property type="protein sequence ID" value="CAD8340395.1"/>
    <property type="molecule type" value="Transcribed_RNA"/>
</dbReference>
<feature type="compositionally biased region" description="Low complexity" evidence="1">
    <location>
        <begin position="1"/>
        <end position="38"/>
    </location>
</feature>
<organism evidence="2">
    <name type="scientific">Craspedostauros australis</name>
    <dbReference type="NCBI Taxonomy" id="1486917"/>
    <lineage>
        <taxon>Eukaryota</taxon>
        <taxon>Sar</taxon>
        <taxon>Stramenopiles</taxon>
        <taxon>Ochrophyta</taxon>
        <taxon>Bacillariophyta</taxon>
        <taxon>Bacillariophyceae</taxon>
        <taxon>Bacillariophycidae</taxon>
        <taxon>Naviculales</taxon>
        <taxon>Naviculaceae</taxon>
        <taxon>Craspedostauros</taxon>
    </lineage>
</organism>
<evidence type="ECO:0000313" key="2">
    <source>
        <dbReference type="EMBL" id="CAD8340395.1"/>
    </source>
</evidence>
<proteinExistence type="predicted"/>